<dbReference type="Proteomes" id="UP000829494">
    <property type="component" value="Chromosome"/>
</dbReference>
<evidence type="ECO:0008006" key="5">
    <source>
        <dbReference type="Google" id="ProtNLM"/>
    </source>
</evidence>
<feature type="compositionally biased region" description="Basic and acidic residues" evidence="1">
    <location>
        <begin position="295"/>
        <end position="316"/>
    </location>
</feature>
<protein>
    <recommendedName>
        <fullName evidence="5">Integral membrane protein</fullName>
    </recommendedName>
</protein>
<sequence length="401" mass="42521">MSSSGLIYAVIVGAWAAYLVPMWLRRQDELNEARPTERFSTAIRLLSGRAAMERRYAKGLAAQGGRTDDASDAREPDAAAGTADVRDFDAPADEAPPAAQRQHVAASEGAPSGSGAAVAASSSGGGASSPSGPSGGVLPGAGSPAPSGAVPRSRKKPGSRLPSTAERMKRAKVLARRRRTITVLFLTFTVGAIVAAVGGLAFLWAPAIPAILLSAYIVYLRAQERRRFTFTMDQRQAEAAAQRLREGRPRPPQASQQPVADEPPAEDAAAPLPDPSHSAAPAARPEPASTAGRRALVEETDHAEWVDQQRERDRTEPGGWDPVPVPLPTYVTAPVAPRATSHVDLDADDAWSSARSGPATESRRRTPAADPRPHPTTSRRRGRTPLFDQYADDDRPRAANE</sequence>
<feature type="region of interest" description="Disordered" evidence="1">
    <location>
        <begin position="341"/>
        <end position="401"/>
    </location>
</feature>
<feature type="transmembrane region" description="Helical" evidence="2">
    <location>
        <begin position="203"/>
        <end position="222"/>
    </location>
</feature>
<accession>A0ABY3Z616</accession>
<feature type="compositionally biased region" description="Gly residues" evidence="1">
    <location>
        <begin position="123"/>
        <end position="139"/>
    </location>
</feature>
<dbReference type="NCBIfam" id="NF045516">
    <property type="entry name" value="GlpR"/>
    <property type="match status" value="1"/>
</dbReference>
<keyword evidence="2" id="KW-0472">Membrane</keyword>
<feature type="transmembrane region" description="Helical" evidence="2">
    <location>
        <begin position="180"/>
        <end position="197"/>
    </location>
</feature>
<dbReference type="InterPro" id="IPR053779">
    <property type="entry name" value="GlpR"/>
</dbReference>
<organism evidence="3 4">
    <name type="scientific">Streptomyces rimosus subsp. rimosus</name>
    <dbReference type="NCBI Taxonomy" id="132474"/>
    <lineage>
        <taxon>Bacteria</taxon>
        <taxon>Bacillati</taxon>
        <taxon>Actinomycetota</taxon>
        <taxon>Actinomycetes</taxon>
        <taxon>Kitasatosporales</taxon>
        <taxon>Streptomycetaceae</taxon>
        <taxon>Streptomyces</taxon>
    </lineage>
</organism>
<dbReference type="EMBL" id="CP094298">
    <property type="protein sequence ID" value="UNZ05236.1"/>
    <property type="molecule type" value="Genomic_DNA"/>
</dbReference>
<keyword evidence="2" id="KW-1133">Transmembrane helix</keyword>
<dbReference type="GeneID" id="66855651"/>
<gene>
    <name evidence="3" type="ORF">SRIMR7_24060</name>
</gene>
<feature type="compositionally biased region" description="Low complexity" evidence="1">
    <location>
        <begin position="260"/>
        <end position="291"/>
    </location>
</feature>
<name>A0ABY3Z616_STRRM</name>
<evidence type="ECO:0000313" key="3">
    <source>
        <dbReference type="EMBL" id="UNZ05236.1"/>
    </source>
</evidence>
<feature type="region of interest" description="Disordered" evidence="1">
    <location>
        <begin position="239"/>
        <end position="328"/>
    </location>
</feature>
<feature type="transmembrane region" description="Helical" evidence="2">
    <location>
        <begin position="6"/>
        <end position="24"/>
    </location>
</feature>
<evidence type="ECO:0000256" key="1">
    <source>
        <dbReference type="SAM" id="MobiDB-lite"/>
    </source>
</evidence>
<feature type="compositionally biased region" description="Low complexity" evidence="1">
    <location>
        <begin position="140"/>
        <end position="151"/>
    </location>
</feature>
<proteinExistence type="predicted"/>
<dbReference type="RefSeq" id="WP_003979609.1">
    <property type="nucleotide sequence ID" value="NZ_CP043497.1"/>
</dbReference>
<feature type="compositionally biased region" description="Basic and acidic residues" evidence="1">
    <location>
        <begin position="392"/>
        <end position="401"/>
    </location>
</feature>
<feature type="compositionally biased region" description="Low complexity" evidence="1">
    <location>
        <begin position="93"/>
        <end position="122"/>
    </location>
</feature>
<feature type="compositionally biased region" description="Basic and acidic residues" evidence="1">
    <location>
        <begin position="66"/>
        <end position="77"/>
    </location>
</feature>
<keyword evidence="2" id="KW-0812">Transmembrane</keyword>
<keyword evidence="4" id="KW-1185">Reference proteome</keyword>
<evidence type="ECO:0000256" key="2">
    <source>
        <dbReference type="SAM" id="Phobius"/>
    </source>
</evidence>
<evidence type="ECO:0000313" key="4">
    <source>
        <dbReference type="Proteomes" id="UP000829494"/>
    </source>
</evidence>
<feature type="region of interest" description="Disordered" evidence="1">
    <location>
        <begin position="60"/>
        <end position="171"/>
    </location>
</feature>
<reference evidence="3 4" key="1">
    <citation type="submission" date="2022-03" db="EMBL/GenBank/DDBJ databases">
        <title>Complete genome of Streptomyces rimosus ssp. rimosus R7 (=ATCC 10970).</title>
        <authorList>
            <person name="Beganovic S."/>
            <person name="Ruckert C."/>
            <person name="Busche T."/>
            <person name="Kalinowski J."/>
            <person name="Wittmann C."/>
        </authorList>
    </citation>
    <scope>NUCLEOTIDE SEQUENCE [LARGE SCALE GENOMIC DNA]</scope>
    <source>
        <strain evidence="3 4">R7</strain>
    </source>
</reference>